<dbReference type="InterPro" id="IPR005471">
    <property type="entry name" value="Tscrpt_reg_IclR_N"/>
</dbReference>
<feature type="domain" description="IclR-ED" evidence="5">
    <location>
        <begin position="74"/>
        <end position="257"/>
    </location>
</feature>
<dbReference type="GO" id="GO:0003700">
    <property type="term" value="F:DNA-binding transcription factor activity"/>
    <property type="evidence" value="ECO:0007669"/>
    <property type="project" value="TreeGrafter"/>
</dbReference>
<organism evidence="6">
    <name type="scientific">uncultured Thermomicrobiales bacterium</name>
    <dbReference type="NCBI Taxonomy" id="1645740"/>
    <lineage>
        <taxon>Bacteria</taxon>
        <taxon>Pseudomonadati</taxon>
        <taxon>Thermomicrobiota</taxon>
        <taxon>Thermomicrobia</taxon>
        <taxon>Thermomicrobiales</taxon>
        <taxon>environmental samples</taxon>
    </lineage>
</organism>
<dbReference type="Pfam" id="PF09339">
    <property type="entry name" value="HTH_IclR"/>
    <property type="match status" value="1"/>
</dbReference>
<dbReference type="FunFam" id="1.10.10.10:FF:000056">
    <property type="entry name" value="IclR family transcriptional regulator"/>
    <property type="match status" value="1"/>
</dbReference>
<feature type="domain" description="HTH iclR-type" evidence="4">
    <location>
        <begin position="8"/>
        <end position="73"/>
    </location>
</feature>
<evidence type="ECO:0000313" key="6">
    <source>
        <dbReference type="EMBL" id="CAA9543441.1"/>
    </source>
</evidence>
<evidence type="ECO:0000259" key="4">
    <source>
        <dbReference type="PROSITE" id="PS51077"/>
    </source>
</evidence>
<proteinExistence type="predicted"/>
<dbReference type="InterPro" id="IPR036390">
    <property type="entry name" value="WH_DNA-bd_sf"/>
</dbReference>
<dbReference type="PANTHER" id="PTHR30136">
    <property type="entry name" value="HELIX-TURN-HELIX TRANSCRIPTIONAL REGULATOR, ICLR FAMILY"/>
    <property type="match status" value="1"/>
</dbReference>
<dbReference type="PANTHER" id="PTHR30136:SF24">
    <property type="entry name" value="HTH-TYPE TRANSCRIPTIONAL REPRESSOR ALLR"/>
    <property type="match status" value="1"/>
</dbReference>
<dbReference type="Pfam" id="PF01614">
    <property type="entry name" value="IclR_C"/>
    <property type="match status" value="1"/>
</dbReference>
<reference evidence="6" key="1">
    <citation type="submission" date="2020-02" db="EMBL/GenBank/DDBJ databases">
        <authorList>
            <person name="Meier V. D."/>
        </authorList>
    </citation>
    <scope>NUCLEOTIDE SEQUENCE</scope>
    <source>
        <strain evidence="6">AVDCRST_MAG33</strain>
    </source>
</reference>
<protein>
    <submittedName>
        <fullName evidence="6">Transcriptional regulator, IclR family</fullName>
    </submittedName>
</protein>
<evidence type="ECO:0000256" key="2">
    <source>
        <dbReference type="ARBA" id="ARBA00023125"/>
    </source>
</evidence>
<dbReference type="GO" id="GO:0003677">
    <property type="term" value="F:DNA binding"/>
    <property type="evidence" value="ECO:0007669"/>
    <property type="project" value="UniProtKB-KW"/>
</dbReference>
<dbReference type="Gene3D" id="1.10.10.10">
    <property type="entry name" value="Winged helix-like DNA-binding domain superfamily/Winged helix DNA-binding domain"/>
    <property type="match status" value="1"/>
</dbReference>
<dbReference type="GO" id="GO:0045892">
    <property type="term" value="P:negative regulation of DNA-templated transcription"/>
    <property type="evidence" value="ECO:0007669"/>
    <property type="project" value="TreeGrafter"/>
</dbReference>
<dbReference type="PROSITE" id="PS51078">
    <property type="entry name" value="ICLR_ED"/>
    <property type="match status" value="1"/>
</dbReference>
<dbReference type="AlphaFoldDB" id="A0A6J4U8S6"/>
<keyword evidence="3" id="KW-0804">Transcription</keyword>
<gene>
    <name evidence="6" type="ORF">AVDCRST_MAG33-236</name>
</gene>
<dbReference type="InterPro" id="IPR036388">
    <property type="entry name" value="WH-like_DNA-bd_sf"/>
</dbReference>
<dbReference type="EMBL" id="CADCWK010000019">
    <property type="protein sequence ID" value="CAA9543441.1"/>
    <property type="molecule type" value="Genomic_DNA"/>
</dbReference>
<dbReference type="Gene3D" id="3.30.450.40">
    <property type="match status" value="1"/>
</dbReference>
<dbReference type="InterPro" id="IPR014757">
    <property type="entry name" value="Tscrpt_reg_IclR_C"/>
</dbReference>
<keyword evidence="2" id="KW-0238">DNA-binding</keyword>
<dbReference type="SUPFAM" id="SSF55781">
    <property type="entry name" value="GAF domain-like"/>
    <property type="match status" value="1"/>
</dbReference>
<sequence>MTDVHGGVQSVRRALAVLEAVATATQEREDTGIVSLSRRCALPVSTTHRLLATLIDAGFATQDPDSGQYRVGLHAFEVGNAFLDHTDLRPVARPFLRDLAELTGETVNLAIRDGHDAVYIDQLESAQILKMFARPGARAPLACTGVGKVLLSGLTIPAAERILTDEPLPHRTPRSVTEPAEMMRILARIRIDGHALDDEEVELGVRCVAAPISDHRGEVRAAISVSGPTLRISDDRIPELIRQVRGTAAAISAAIGSGDRAARTASVRH</sequence>
<evidence type="ECO:0000256" key="3">
    <source>
        <dbReference type="ARBA" id="ARBA00023163"/>
    </source>
</evidence>
<evidence type="ECO:0000259" key="5">
    <source>
        <dbReference type="PROSITE" id="PS51078"/>
    </source>
</evidence>
<dbReference type="SMART" id="SM00346">
    <property type="entry name" value="HTH_ICLR"/>
    <property type="match status" value="1"/>
</dbReference>
<dbReference type="PROSITE" id="PS51077">
    <property type="entry name" value="HTH_ICLR"/>
    <property type="match status" value="1"/>
</dbReference>
<dbReference type="SUPFAM" id="SSF46785">
    <property type="entry name" value="Winged helix' DNA-binding domain"/>
    <property type="match status" value="1"/>
</dbReference>
<keyword evidence="1" id="KW-0805">Transcription regulation</keyword>
<dbReference type="InterPro" id="IPR029016">
    <property type="entry name" value="GAF-like_dom_sf"/>
</dbReference>
<name>A0A6J4U8S6_9BACT</name>
<accession>A0A6J4U8S6</accession>
<dbReference type="InterPro" id="IPR050707">
    <property type="entry name" value="HTH_MetabolicPath_Reg"/>
</dbReference>
<evidence type="ECO:0000256" key="1">
    <source>
        <dbReference type="ARBA" id="ARBA00023015"/>
    </source>
</evidence>